<keyword evidence="2" id="KW-1185">Reference proteome</keyword>
<evidence type="ECO:0000313" key="2">
    <source>
        <dbReference type="Proteomes" id="UP001056386"/>
    </source>
</evidence>
<keyword evidence="1" id="KW-0238">DNA-binding</keyword>
<proteinExistence type="predicted"/>
<dbReference type="RefSeq" id="WP_100555585.1">
    <property type="nucleotide sequence ID" value="NZ_CP099587.1"/>
</dbReference>
<protein>
    <submittedName>
        <fullName evidence="1">DNA-binding protein</fullName>
    </submittedName>
</protein>
<organism evidence="1 2">
    <name type="scientific">Burkholderia glumae</name>
    <name type="common">Pseudomonas glumae</name>
    <dbReference type="NCBI Taxonomy" id="337"/>
    <lineage>
        <taxon>Bacteria</taxon>
        <taxon>Pseudomonadati</taxon>
        <taxon>Pseudomonadota</taxon>
        <taxon>Betaproteobacteria</taxon>
        <taxon>Burkholderiales</taxon>
        <taxon>Burkholderiaceae</taxon>
        <taxon>Burkholderia</taxon>
    </lineage>
</organism>
<accession>A0ABY5BD99</accession>
<dbReference type="GO" id="GO:0003677">
    <property type="term" value="F:DNA binding"/>
    <property type="evidence" value="ECO:0007669"/>
    <property type="project" value="UniProtKB-KW"/>
</dbReference>
<reference evidence="1" key="1">
    <citation type="submission" date="2022-06" db="EMBL/GenBank/DDBJ databases">
        <title>Draft genome sequence of Burkholderia glumae strain GR20004 isolated from rice panicle showing bacterial panicle blight.</title>
        <authorList>
            <person name="Choi S.Y."/>
            <person name="Lee Y.H."/>
        </authorList>
    </citation>
    <scope>NUCLEOTIDE SEQUENCE</scope>
    <source>
        <strain evidence="1">GR20004</strain>
    </source>
</reference>
<sequence length="201" mass="21911">MSEIVFKSAFDAVRFALCYSSQQFGETIMAKRMRGPGGGSGMGLVGLDGAGQAGMIRSEIEKLPELHLCVVVARAAPQQLACECGHPCCSRWRPNIEWQAAISWLTDASAAYCSGFSHYRVRRAIVEKVFGVKRNLEDIAKDCDANVKTVSNHNAAVRRWIDGNKKSAVAAERVGVSDVAWSAVERRFYELGLLEQGDVAA</sequence>
<evidence type="ECO:0000313" key="1">
    <source>
        <dbReference type="EMBL" id="USS44629.1"/>
    </source>
</evidence>
<gene>
    <name evidence="1" type="ORF">NFI99_23670</name>
</gene>
<dbReference type="Proteomes" id="UP001056386">
    <property type="component" value="Chromosome 1"/>
</dbReference>
<name>A0ABY5BD99_BURGL</name>
<dbReference type="EMBL" id="CP099587">
    <property type="protein sequence ID" value="USS44629.1"/>
    <property type="molecule type" value="Genomic_DNA"/>
</dbReference>